<dbReference type="InterPro" id="IPR017270">
    <property type="entry name" value="MotA/TolQ/ExbB-rel"/>
</dbReference>
<name>A0A078LZE2_9PSED</name>
<keyword evidence="3 8" id="KW-0812">Transmembrane</keyword>
<dbReference type="PANTHER" id="PTHR30625">
    <property type="entry name" value="PROTEIN TOLQ"/>
    <property type="match status" value="1"/>
</dbReference>
<keyword evidence="7" id="KW-0175">Coiled coil</keyword>
<evidence type="ECO:0000313" key="12">
    <source>
        <dbReference type="Proteomes" id="UP000053902"/>
    </source>
</evidence>
<evidence type="ECO:0000256" key="6">
    <source>
        <dbReference type="RuleBase" id="RU004057"/>
    </source>
</evidence>
<feature type="domain" description="MotA/TolQ/ExbB proton channel" evidence="10">
    <location>
        <begin position="326"/>
        <end position="430"/>
    </location>
</feature>
<reference evidence="11 12" key="1">
    <citation type="submission" date="2014-07" db="EMBL/GenBank/DDBJ databases">
        <authorList>
            <person name="Urmite Genomes Urmite Genomes"/>
        </authorList>
    </citation>
    <scope>NUCLEOTIDE SEQUENCE [LARGE SCALE GENOMIC DNA]</scope>
    <source>
        <strain evidence="11 12">20_BN</strain>
    </source>
</reference>
<dbReference type="RefSeq" id="WP_037025787.1">
    <property type="nucleotide sequence ID" value="NZ_CCSF01000001.1"/>
</dbReference>
<organism evidence="11 12">
    <name type="scientific">Pseudomonas saudiphocaensis</name>
    <dbReference type="NCBI Taxonomy" id="1499686"/>
    <lineage>
        <taxon>Bacteria</taxon>
        <taxon>Pseudomonadati</taxon>
        <taxon>Pseudomonadota</taxon>
        <taxon>Gammaproteobacteria</taxon>
        <taxon>Pseudomonadales</taxon>
        <taxon>Pseudomonadaceae</taxon>
        <taxon>Pseudomonas</taxon>
    </lineage>
</organism>
<keyword evidence="5 8" id="KW-0472">Membrane</keyword>
<feature type="transmembrane region" description="Helical" evidence="8">
    <location>
        <begin position="266"/>
        <end position="290"/>
    </location>
</feature>
<comment type="similarity">
    <text evidence="6">Belongs to the exbB/tolQ family.</text>
</comment>
<dbReference type="PANTHER" id="PTHR30625:SF11">
    <property type="entry name" value="MOTA_TOLQ_EXBB PROTON CHANNEL DOMAIN-CONTAINING PROTEIN"/>
    <property type="match status" value="1"/>
</dbReference>
<dbReference type="HOGENOM" id="CLU_047225_1_0_6"/>
<keyword evidence="6" id="KW-0653">Protein transport</keyword>
<evidence type="ECO:0000256" key="9">
    <source>
        <dbReference type="SAM" id="SignalP"/>
    </source>
</evidence>
<evidence type="ECO:0000256" key="1">
    <source>
        <dbReference type="ARBA" id="ARBA00004651"/>
    </source>
</evidence>
<comment type="subcellular location">
    <subcellularLocation>
        <location evidence="1">Cell membrane</location>
        <topology evidence="1">Multi-pass membrane protein</topology>
    </subcellularLocation>
    <subcellularLocation>
        <location evidence="6">Membrane</location>
        <topology evidence="6">Multi-pass membrane protein</topology>
    </subcellularLocation>
</comment>
<accession>A0A078LZE2</accession>
<evidence type="ECO:0000259" key="10">
    <source>
        <dbReference type="Pfam" id="PF01618"/>
    </source>
</evidence>
<dbReference type="InterPro" id="IPR050790">
    <property type="entry name" value="ExbB/TolQ_transport"/>
</dbReference>
<dbReference type="InterPro" id="IPR002898">
    <property type="entry name" value="MotA_ExbB_proton_chnl"/>
</dbReference>
<feature type="coiled-coil region" evidence="7">
    <location>
        <begin position="54"/>
        <end position="95"/>
    </location>
</feature>
<feature type="transmembrane region" description="Helical" evidence="8">
    <location>
        <begin position="355"/>
        <end position="374"/>
    </location>
</feature>
<dbReference type="STRING" id="1499686.BN1079_03036"/>
<dbReference type="OrthoDB" id="4045at2"/>
<dbReference type="AlphaFoldDB" id="A0A078LZE2"/>
<dbReference type="GO" id="GO:0005886">
    <property type="term" value="C:plasma membrane"/>
    <property type="evidence" value="ECO:0007669"/>
    <property type="project" value="UniProtKB-SubCell"/>
</dbReference>
<keyword evidence="12" id="KW-1185">Reference proteome</keyword>
<dbReference type="PIRSF" id="PIRSF037714">
    <property type="entry name" value="TolR"/>
    <property type="match status" value="1"/>
</dbReference>
<evidence type="ECO:0000256" key="8">
    <source>
        <dbReference type="SAM" id="Phobius"/>
    </source>
</evidence>
<proteinExistence type="inferred from homology"/>
<evidence type="ECO:0000256" key="2">
    <source>
        <dbReference type="ARBA" id="ARBA00022475"/>
    </source>
</evidence>
<dbReference type="Proteomes" id="UP000053902">
    <property type="component" value="Unassembled WGS sequence"/>
</dbReference>
<sequence length="448" mass="48670">MSRLFVMIFAGLLPALAQAAQPLTPDQLLQRIRSDRAAEVEAMQAREQAFIRDRSEQAQLLARAQAALNEQKAEAERLKAEFDRQEAELAAQEQLLAQRVGHLGELFGVVRQSAGDIAGQWQDSLLNMQYPERVERLKALAESRALPSAEDLDGFWMTLLEDLAASGRVERVDLPVVGVDGQRNVLPVLRVGTFSAFSPDAFLRYDDNAGELLALPRQPSGMGLVNDYLNSGDALAELPVDPSRGTLLAQLQLKPDFWDRLQQGGLVGWTIVALGFLGLCLAVWRMLWLAKVSRSVNMQMRDLTAPRDDNPLGRVVGVLGTNPQLSDLETLELKLDEAILQETPPLERGLPLLKLLSAVAPLLGLLGTVTGMIVTFQAITQGGGGDSRLMADGISQALVTTVQGLVVAIPLLFLHSLLASRSKALVQLLEQQSAGLIALHLSGAPRRD</sequence>
<keyword evidence="6" id="KW-0813">Transport</keyword>
<evidence type="ECO:0000256" key="5">
    <source>
        <dbReference type="ARBA" id="ARBA00023136"/>
    </source>
</evidence>
<gene>
    <name evidence="11" type="ORF">BN1079_03036</name>
</gene>
<protein>
    <submittedName>
        <fullName evidence="11">TonB system biopolymer transport component</fullName>
    </submittedName>
</protein>
<dbReference type="eggNOG" id="COG0811">
    <property type="taxonomic scope" value="Bacteria"/>
</dbReference>
<keyword evidence="4 8" id="KW-1133">Transmembrane helix</keyword>
<evidence type="ECO:0000256" key="7">
    <source>
        <dbReference type="SAM" id="Coils"/>
    </source>
</evidence>
<dbReference type="GO" id="GO:0017038">
    <property type="term" value="P:protein import"/>
    <property type="evidence" value="ECO:0007669"/>
    <property type="project" value="TreeGrafter"/>
</dbReference>
<feature type="transmembrane region" description="Helical" evidence="8">
    <location>
        <begin position="394"/>
        <end position="414"/>
    </location>
</feature>
<keyword evidence="9" id="KW-0732">Signal</keyword>
<keyword evidence="2" id="KW-1003">Cell membrane</keyword>
<dbReference type="EMBL" id="CCSF01000001">
    <property type="protein sequence ID" value="CDZ95692.1"/>
    <property type="molecule type" value="Genomic_DNA"/>
</dbReference>
<evidence type="ECO:0000256" key="4">
    <source>
        <dbReference type="ARBA" id="ARBA00022989"/>
    </source>
</evidence>
<dbReference type="Pfam" id="PF01618">
    <property type="entry name" value="MotA_ExbB"/>
    <property type="match status" value="1"/>
</dbReference>
<feature type="chain" id="PRO_5001741720" evidence="9">
    <location>
        <begin position="20"/>
        <end position="448"/>
    </location>
</feature>
<evidence type="ECO:0000313" key="11">
    <source>
        <dbReference type="EMBL" id="CDZ95692.1"/>
    </source>
</evidence>
<evidence type="ECO:0000256" key="3">
    <source>
        <dbReference type="ARBA" id="ARBA00022692"/>
    </source>
</evidence>
<feature type="signal peptide" evidence="9">
    <location>
        <begin position="1"/>
        <end position="19"/>
    </location>
</feature>